<reference evidence="4 5" key="1">
    <citation type="journal article" date="2016" name="Nat. Commun.">
        <title>Thousands of microbial genomes shed light on interconnected biogeochemical processes in an aquifer system.</title>
        <authorList>
            <person name="Anantharaman K."/>
            <person name="Brown C.T."/>
            <person name="Hug L.A."/>
            <person name="Sharon I."/>
            <person name="Castelle C.J."/>
            <person name="Probst A.J."/>
            <person name="Thomas B.C."/>
            <person name="Singh A."/>
            <person name="Wilkins M.J."/>
            <person name="Karaoz U."/>
            <person name="Brodie E.L."/>
            <person name="Williams K.H."/>
            <person name="Hubbard S.S."/>
            <person name="Banfield J.F."/>
        </authorList>
    </citation>
    <scope>NUCLEOTIDE SEQUENCE [LARGE SCALE GENOMIC DNA]</scope>
</reference>
<evidence type="ECO:0000313" key="4">
    <source>
        <dbReference type="EMBL" id="OGZ12130.1"/>
    </source>
</evidence>
<dbReference type="PANTHER" id="PTHR43022:SF1">
    <property type="entry name" value="PROTEIN SMF"/>
    <property type="match status" value="1"/>
</dbReference>
<evidence type="ECO:0000259" key="2">
    <source>
        <dbReference type="Pfam" id="PF02481"/>
    </source>
</evidence>
<gene>
    <name evidence="4" type="ORF">A2942_02565</name>
</gene>
<dbReference type="GO" id="GO:0009294">
    <property type="term" value="P:DNA-mediated transformation"/>
    <property type="evidence" value="ECO:0007669"/>
    <property type="project" value="InterPro"/>
</dbReference>
<evidence type="ECO:0000256" key="1">
    <source>
        <dbReference type="ARBA" id="ARBA00006525"/>
    </source>
</evidence>
<feature type="domain" description="Smf/DprA SLOG" evidence="2">
    <location>
        <begin position="8"/>
        <end position="216"/>
    </location>
</feature>
<dbReference type="EMBL" id="MHLP01000027">
    <property type="protein sequence ID" value="OGZ12130.1"/>
    <property type="molecule type" value="Genomic_DNA"/>
</dbReference>
<dbReference type="Gene3D" id="1.10.10.10">
    <property type="entry name" value="Winged helix-like DNA-binding domain superfamily/Winged helix DNA-binding domain"/>
    <property type="match status" value="1"/>
</dbReference>
<sequence length="287" mass="30853">MAYELTKLSQEEIPPQLLEIPQPPKELWIAGTLPSPETVLLTVVGSRKYTSYGKEACEELISGLRGYDVAIVSGLALGIDSIAHESAMAAGLPTIAVPGSGLDPSVIYPRSNFQLAERILGSGGALLSEFAPHFRATDWSFPQRNRIMAGLAKATLLVEAGERSGTLITARLAADYDRDVLVVPGSIFSPASLGTHQFLKLGATPVTSSEDVLRALGFALQEITHGVVDLSELTENERSVMEFLTEPRDRDSLIEALEISASDANILLMKMEIAGLIVETPSGIRRR</sequence>
<organism evidence="4 5">
    <name type="scientific">Candidatus Lloydbacteria bacterium RIFCSPLOWO2_01_FULL_50_20</name>
    <dbReference type="NCBI Taxonomy" id="1798665"/>
    <lineage>
        <taxon>Bacteria</taxon>
        <taxon>Candidatus Lloydiibacteriota</taxon>
    </lineage>
</organism>
<dbReference type="Gene3D" id="3.40.50.450">
    <property type="match status" value="1"/>
</dbReference>
<dbReference type="Pfam" id="PF02481">
    <property type="entry name" value="DNA_processg_A"/>
    <property type="match status" value="1"/>
</dbReference>
<dbReference type="AlphaFoldDB" id="A0A1G2DH03"/>
<protein>
    <submittedName>
        <fullName evidence="4">DNA protecting protein DprA</fullName>
    </submittedName>
</protein>
<dbReference type="PANTHER" id="PTHR43022">
    <property type="entry name" value="PROTEIN SMF"/>
    <property type="match status" value="1"/>
</dbReference>
<evidence type="ECO:0000259" key="3">
    <source>
        <dbReference type="Pfam" id="PF17782"/>
    </source>
</evidence>
<dbReference type="Pfam" id="PF17782">
    <property type="entry name" value="WHD_DprA"/>
    <property type="match status" value="1"/>
</dbReference>
<dbReference type="STRING" id="1798665.A2942_02565"/>
<dbReference type="NCBIfam" id="TIGR00732">
    <property type="entry name" value="dprA"/>
    <property type="match status" value="1"/>
</dbReference>
<evidence type="ECO:0000313" key="5">
    <source>
        <dbReference type="Proteomes" id="UP000178534"/>
    </source>
</evidence>
<feature type="domain" description="DprA winged helix" evidence="3">
    <location>
        <begin position="231"/>
        <end position="281"/>
    </location>
</feature>
<name>A0A1G2DH03_9BACT</name>
<dbReference type="Proteomes" id="UP000178534">
    <property type="component" value="Unassembled WGS sequence"/>
</dbReference>
<comment type="caution">
    <text evidence="4">The sequence shown here is derived from an EMBL/GenBank/DDBJ whole genome shotgun (WGS) entry which is preliminary data.</text>
</comment>
<dbReference type="InterPro" id="IPR036388">
    <property type="entry name" value="WH-like_DNA-bd_sf"/>
</dbReference>
<dbReference type="SUPFAM" id="SSF102405">
    <property type="entry name" value="MCP/YpsA-like"/>
    <property type="match status" value="1"/>
</dbReference>
<dbReference type="InterPro" id="IPR057666">
    <property type="entry name" value="DrpA_SLOG"/>
</dbReference>
<accession>A0A1G2DH03</accession>
<proteinExistence type="inferred from homology"/>
<comment type="similarity">
    <text evidence="1">Belongs to the DprA/Smf family.</text>
</comment>
<dbReference type="InterPro" id="IPR003488">
    <property type="entry name" value="DprA"/>
</dbReference>
<dbReference type="InterPro" id="IPR041614">
    <property type="entry name" value="DprA_WH"/>
</dbReference>